<protein>
    <submittedName>
        <fullName evidence="1">Uncharacterized protein</fullName>
    </submittedName>
</protein>
<organism evidence="1 2">
    <name type="scientific">Pseudomonas asuensis</name>
    <dbReference type="NCBI Taxonomy" id="1825787"/>
    <lineage>
        <taxon>Bacteria</taxon>
        <taxon>Pseudomonadati</taxon>
        <taxon>Pseudomonadota</taxon>
        <taxon>Gammaproteobacteria</taxon>
        <taxon>Pseudomonadales</taxon>
        <taxon>Pseudomonadaceae</taxon>
        <taxon>Pseudomonas</taxon>
    </lineage>
</organism>
<dbReference type="Proteomes" id="UP000616499">
    <property type="component" value="Unassembled WGS sequence"/>
</dbReference>
<comment type="caution">
    <text evidence="1">The sequence shown here is derived from an EMBL/GenBank/DDBJ whole genome shotgun (WGS) entry which is preliminary data.</text>
</comment>
<evidence type="ECO:0000313" key="2">
    <source>
        <dbReference type="Proteomes" id="UP000616499"/>
    </source>
</evidence>
<keyword evidence="2" id="KW-1185">Reference proteome</keyword>
<proteinExistence type="predicted"/>
<evidence type="ECO:0000313" key="1">
    <source>
        <dbReference type="EMBL" id="GGM25767.1"/>
    </source>
</evidence>
<name>A0ABQ2H1D6_9PSED</name>
<dbReference type="EMBL" id="BMNW01000011">
    <property type="protein sequence ID" value="GGM25767.1"/>
    <property type="molecule type" value="Genomic_DNA"/>
</dbReference>
<sequence>MSSIQATEQDTTKFLSKLEQISAQQIIICRQLDELLHLMQMPSESVMEVVEKLSTPMGLEMQTLAIQMTHKLKEA</sequence>
<reference evidence="2" key="1">
    <citation type="journal article" date="2019" name="Int. J. Syst. Evol. Microbiol.">
        <title>The Global Catalogue of Microorganisms (GCM) 10K type strain sequencing project: providing services to taxonomists for standard genome sequencing and annotation.</title>
        <authorList>
            <consortium name="The Broad Institute Genomics Platform"/>
            <consortium name="The Broad Institute Genome Sequencing Center for Infectious Disease"/>
            <person name="Wu L."/>
            <person name="Ma J."/>
        </authorList>
    </citation>
    <scope>NUCLEOTIDE SEQUENCE [LARGE SCALE GENOMIC DNA]</scope>
    <source>
        <strain evidence="2">JCM 13501</strain>
    </source>
</reference>
<accession>A0ABQ2H1D6</accession>
<gene>
    <name evidence="1" type="ORF">GCM10009425_40620</name>
</gene>